<dbReference type="EMBL" id="JAINZZ010000009">
    <property type="protein sequence ID" value="MBY8878135.1"/>
    <property type="molecule type" value="Genomic_DNA"/>
</dbReference>
<sequence length="166" mass="17238">MGTRRTAALGGGIVLLGAAAAAVVWMTGGGSGHAGHVDTAAMQRDMARRLPAGWIGRVTAGDGGGYDVWLRHSGDAAAAIRSMRENDVMDINEPAMLTLLPDGATRDTDFVFHLTDTSGDGDLIRAAAGPHHPGRTPVLLLASREFMQAEISMDMPATMTPFVVGG</sequence>
<dbReference type="Proteomes" id="UP000778578">
    <property type="component" value="Unassembled WGS sequence"/>
</dbReference>
<protein>
    <submittedName>
        <fullName evidence="1">Uncharacterized protein</fullName>
    </submittedName>
</protein>
<keyword evidence="2" id="KW-1185">Reference proteome</keyword>
<reference evidence="1 2" key="1">
    <citation type="submission" date="2021-08" db="EMBL/GenBank/DDBJ databases">
        <title>WGS of actinomycetes from Thailand.</title>
        <authorList>
            <person name="Thawai C."/>
        </authorList>
    </citation>
    <scope>NUCLEOTIDE SEQUENCE [LARGE SCALE GENOMIC DNA]</scope>
    <source>
        <strain evidence="1 2">PLK6-54</strain>
    </source>
</reference>
<evidence type="ECO:0000313" key="1">
    <source>
        <dbReference type="EMBL" id="MBY8878135.1"/>
    </source>
</evidence>
<gene>
    <name evidence="1" type="ORF">K7862_10905</name>
</gene>
<name>A0ABS7Q4Q7_9ACTN</name>
<organism evidence="1 2">
    <name type="scientific">Actinacidiphila acidipaludis</name>
    <dbReference type="NCBI Taxonomy" id="2873382"/>
    <lineage>
        <taxon>Bacteria</taxon>
        <taxon>Bacillati</taxon>
        <taxon>Actinomycetota</taxon>
        <taxon>Actinomycetes</taxon>
        <taxon>Kitasatosporales</taxon>
        <taxon>Streptomycetaceae</taxon>
        <taxon>Actinacidiphila</taxon>
    </lineage>
</organism>
<dbReference type="RefSeq" id="WP_222962276.1">
    <property type="nucleotide sequence ID" value="NZ_JAINZZ010000009.1"/>
</dbReference>
<proteinExistence type="predicted"/>
<comment type="caution">
    <text evidence="1">The sequence shown here is derived from an EMBL/GenBank/DDBJ whole genome shotgun (WGS) entry which is preliminary data.</text>
</comment>
<accession>A0ABS7Q4Q7</accession>
<evidence type="ECO:0000313" key="2">
    <source>
        <dbReference type="Proteomes" id="UP000778578"/>
    </source>
</evidence>